<dbReference type="Proteomes" id="UP000613582">
    <property type="component" value="Unassembled WGS sequence"/>
</dbReference>
<feature type="binding site" evidence="2">
    <location>
        <position position="327"/>
    </location>
    <ligand>
        <name>FAD</name>
        <dbReference type="ChEBI" id="CHEBI:57692"/>
    </ligand>
</feature>
<evidence type="ECO:0000313" key="3">
    <source>
        <dbReference type="EMBL" id="GGC98219.1"/>
    </source>
</evidence>
<gene>
    <name evidence="3" type="ORF">GCM10011342_03940</name>
</gene>
<dbReference type="InterPro" id="IPR036188">
    <property type="entry name" value="FAD/NAD-bd_sf"/>
</dbReference>
<organism evidence="3 4">
    <name type="scientific">Aquisalinus flavus</name>
    <dbReference type="NCBI Taxonomy" id="1526572"/>
    <lineage>
        <taxon>Bacteria</taxon>
        <taxon>Pseudomonadati</taxon>
        <taxon>Pseudomonadota</taxon>
        <taxon>Alphaproteobacteria</taxon>
        <taxon>Parvularculales</taxon>
        <taxon>Parvularculaceae</taxon>
        <taxon>Aquisalinus</taxon>
    </lineage>
</organism>
<dbReference type="AlphaFoldDB" id="A0A8J2V117"/>
<protein>
    <submittedName>
        <fullName evidence="3">Tryptophan halogenase</fullName>
    </submittedName>
</protein>
<dbReference type="GO" id="GO:0000166">
    <property type="term" value="F:nucleotide binding"/>
    <property type="evidence" value="ECO:0007669"/>
    <property type="project" value="UniProtKB-KW"/>
</dbReference>
<reference evidence="3" key="2">
    <citation type="submission" date="2020-09" db="EMBL/GenBank/DDBJ databases">
        <authorList>
            <person name="Sun Q."/>
            <person name="Zhou Y."/>
        </authorList>
    </citation>
    <scope>NUCLEOTIDE SEQUENCE</scope>
    <source>
        <strain evidence="3">CGMCC 1.12921</strain>
    </source>
</reference>
<dbReference type="InterPro" id="IPR033856">
    <property type="entry name" value="Trp_halogen"/>
</dbReference>
<dbReference type="EMBL" id="BMGH01000001">
    <property type="protein sequence ID" value="GGC98219.1"/>
    <property type="molecule type" value="Genomic_DNA"/>
</dbReference>
<dbReference type="GO" id="GO:0004497">
    <property type="term" value="F:monooxygenase activity"/>
    <property type="evidence" value="ECO:0007669"/>
    <property type="project" value="InterPro"/>
</dbReference>
<dbReference type="PANTHER" id="PTHR43747:SF4">
    <property type="entry name" value="FLAVIN-DEPENDENT TRYPTOPHAN HALOGENASE"/>
    <property type="match status" value="1"/>
</dbReference>
<dbReference type="Gene3D" id="3.50.50.60">
    <property type="entry name" value="FAD/NAD(P)-binding domain"/>
    <property type="match status" value="1"/>
</dbReference>
<evidence type="ECO:0000256" key="1">
    <source>
        <dbReference type="PIRSR" id="PIRSR011396-1"/>
    </source>
</evidence>
<evidence type="ECO:0000256" key="2">
    <source>
        <dbReference type="PIRSR" id="PIRSR011396-2"/>
    </source>
</evidence>
<reference evidence="3" key="1">
    <citation type="journal article" date="2014" name="Int. J. Syst. Evol. Microbiol.">
        <title>Complete genome sequence of Corynebacterium casei LMG S-19264T (=DSM 44701T), isolated from a smear-ripened cheese.</title>
        <authorList>
            <consortium name="US DOE Joint Genome Institute (JGI-PGF)"/>
            <person name="Walter F."/>
            <person name="Albersmeier A."/>
            <person name="Kalinowski J."/>
            <person name="Ruckert C."/>
        </authorList>
    </citation>
    <scope>NUCLEOTIDE SEQUENCE</scope>
    <source>
        <strain evidence="3">CGMCC 1.12921</strain>
    </source>
</reference>
<dbReference type="RefSeq" id="WP_188159613.1">
    <property type="nucleotide sequence ID" value="NZ_BMGH01000001.1"/>
</dbReference>
<dbReference type="PANTHER" id="PTHR43747">
    <property type="entry name" value="FAD-BINDING PROTEIN"/>
    <property type="match status" value="1"/>
</dbReference>
<keyword evidence="2" id="KW-0285">Flavoprotein</keyword>
<keyword evidence="4" id="KW-1185">Reference proteome</keyword>
<comment type="caution">
    <text evidence="3">The sequence shown here is derived from an EMBL/GenBank/DDBJ whole genome shotgun (WGS) entry which is preliminary data.</text>
</comment>
<accession>A0A8J2V117</accession>
<keyword evidence="2" id="KW-0274">FAD</keyword>
<sequence length="503" mass="56818">MEHRVRKVVIAGGGTAGWTVAAALGKVLGTLLDVTLVESDDIGTVGVGEATIPTMRTFHHLLGIDERDFMRETNATFKLGIAFENWGEVGDRYIHSFGTVGRGNWMGDFQNLWLEAREKGFAGEFGEYCFELQAAEAGRFYTGEKAPTSYAFHLDATAYGQFLRRFSEQYGVRRQEGKIATVDLDGESGDIAALVLESGERIEGDLFIDCTGFRGLLIEDALKTGYEDWTHWLPTDSALAVQTQSVAEPLTYTRAMAHDAGWQWRIPLQHRVGNGLVFCSEYLSDDAARDRLAGNIEGEQLTEPRMIRYRTGRRKSMWTRNCVALGLSSGFIEPLESTSIHLIQIGITRLLKCFPFGGISEPTRDHFNELMIKELECIRDFIVLHYKATERDDSPFWQRCRDMAIPDSLAHRIELFRQSALVHPDPHDLFRVDSWLQVMMGQRMMPQAWHRMGALMTDDQLRGTLVRMKENITRAVGQMPTHQAFIERYCANGSTNDAVMQRA</sequence>
<proteinExistence type="predicted"/>
<dbReference type="InterPro" id="IPR006905">
    <property type="entry name" value="Flavin_halogenase"/>
</dbReference>
<dbReference type="InterPro" id="IPR050816">
    <property type="entry name" value="Flavin-dep_Halogenase_NPB"/>
</dbReference>
<feature type="active site" evidence="1">
    <location>
        <position position="78"/>
    </location>
</feature>
<feature type="binding site" evidence="2">
    <location>
        <begin position="13"/>
        <end position="16"/>
    </location>
    <ligand>
        <name>FAD</name>
        <dbReference type="ChEBI" id="CHEBI:57692"/>
    </ligand>
</feature>
<feature type="binding site" evidence="2">
    <location>
        <position position="78"/>
    </location>
    <ligand>
        <name>7-chloro-L-tryptophan</name>
        <dbReference type="ChEBI" id="CHEBI:58713"/>
    </ligand>
</feature>
<feature type="binding site" evidence="2">
    <location>
        <position position="336"/>
    </location>
    <ligand>
        <name>L-tryptophan</name>
        <dbReference type="ChEBI" id="CHEBI:57912"/>
    </ligand>
</feature>
<feature type="binding site" evidence="2">
    <location>
        <position position="340"/>
    </location>
    <ligand>
        <name>FAD</name>
        <dbReference type="ChEBI" id="CHEBI:57692"/>
    </ligand>
</feature>
<name>A0A8J2V117_9PROT</name>
<keyword evidence="2" id="KW-0547">Nucleotide-binding</keyword>
<dbReference type="Pfam" id="PF04820">
    <property type="entry name" value="Trp_halogenase"/>
    <property type="match status" value="1"/>
</dbReference>
<evidence type="ECO:0000313" key="4">
    <source>
        <dbReference type="Proteomes" id="UP000613582"/>
    </source>
</evidence>
<dbReference type="SUPFAM" id="SSF51905">
    <property type="entry name" value="FAD/NAD(P)-binding domain"/>
    <property type="match status" value="1"/>
</dbReference>
<dbReference type="PIRSF" id="PIRSF011396">
    <property type="entry name" value="Trp_halogenase"/>
    <property type="match status" value="1"/>
</dbReference>